<evidence type="ECO:0000313" key="3">
    <source>
        <dbReference type="EMBL" id="KAJ1193503.1"/>
    </source>
</evidence>
<evidence type="ECO:0000313" key="4">
    <source>
        <dbReference type="Proteomes" id="UP001066276"/>
    </source>
</evidence>
<organism evidence="3 4">
    <name type="scientific">Pleurodeles waltl</name>
    <name type="common">Iberian ribbed newt</name>
    <dbReference type="NCBI Taxonomy" id="8319"/>
    <lineage>
        <taxon>Eukaryota</taxon>
        <taxon>Metazoa</taxon>
        <taxon>Chordata</taxon>
        <taxon>Craniata</taxon>
        <taxon>Vertebrata</taxon>
        <taxon>Euteleostomi</taxon>
        <taxon>Amphibia</taxon>
        <taxon>Batrachia</taxon>
        <taxon>Caudata</taxon>
        <taxon>Salamandroidea</taxon>
        <taxon>Salamandridae</taxon>
        <taxon>Pleurodelinae</taxon>
        <taxon>Pleurodeles</taxon>
    </lineage>
</organism>
<reference evidence="3" key="1">
    <citation type="journal article" date="2022" name="bioRxiv">
        <title>Sequencing and chromosome-scale assembly of the giantPleurodeles waltlgenome.</title>
        <authorList>
            <person name="Brown T."/>
            <person name="Elewa A."/>
            <person name="Iarovenko S."/>
            <person name="Subramanian E."/>
            <person name="Araus A.J."/>
            <person name="Petzold A."/>
            <person name="Susuki M."/>
            <person name="Suzuki K.-i.T."/>
            <person name="Hayashi T."/>
            <person name="Toyoda A."/>
            <person name="Oliveira C."/>
            <person name="Osipova E."/>
            <person name="Leigh N.D."/>
            <person name="Simon A."/>
            <person name="Yun M.H."/>
        </authorList>
    </citation>
    <scope>NUCLEOTIDE SEQUENCE</scope>
    <source>
        <strain evidence="3">20211129_DDA</strain>
        <tissue evidence="3">Liver</tissue>
    </source>
</reference>
<dbReference type="AlphaFoldDB" id="A0AAV7UWN7"/>
<dbReference type="EMBL" id="JANPWB010000004">
    <property type="protein sequence ID" value="KAJ1193503.1"/>
    <property type="molecule type" value="Genomic_DNA"/>
</dbReference>
<feature type="region of interest" description="Disordered" evidence="2">
    <location>
        <begin position="60"/>
        <end position="87"/>
    </location>
</feature>
<feature type="coiled-coil region" evidence="1">
    <location>
        <begin position="22"/>
        <end position="49"/>
    </location>
</feature>
<evidence type="ECO:0000256" key="1">
    <source>
        <dbReference type="SAM" id="Coils"/>
    </source>
</evidence>
<evidence type="ECO:0000256" key="2">
    <source>
        <dbReference type="SAM" id="MobiDB-lite"/>
    </source>
</evidence>
<protein>
    <submittedName>
        <fullName evidence="3">Uncharacterized protein</fullName>
    </submittedName>
</protein>
<accession>A0AAV7UWN7</accession>
<comment type="caution">
    <text evidence="3">The sequence shown here is derived from an EMBL/GenBank/DDBJ whole genome shotgun (WGS) entry which is preliminary data.</text>
</comment>
<gene>
    <name evidence="3" type="ORF">NDU88_002800</name>
</gene>
<proteinExistence type="predicted"/>
<sequence length="87" mass="9709">MAYKIEPVDVFPVVAADQIKDKRKESTNINEEENDIDGYEEENAVLDDILTILPSYNEAKDSELSEMSEKEKDLEVGETSKSVVAVG</sequence>
<feature type="compositionally biased region" description="Basic and acidic residues" evidence="2">
    <location>
        <begin position="60"/>
        <end position="75"/>
    </location>
</feature>
<dbReference type="Proteomes" id="UP001066276">
    <property type="component" value="Chromosome 2_2"/>
</dbReference>
<keyword evidence="4" id="KW-1185">Reference proteome</keyword>
<keyword evidence="1" id="KW-0175">Coiled coil</keyword>
<name>A0AAV7UWN7_PLEWA</name>